<dbReference type="PRINTS" id="PR00320">
    <property type="entry name" value="GPROTEINBRPT"/>
</dbReference>
<dbReference type="InterPro" id="IPR036322">
    <property type="entry name" value="WD40_repeat_dom_sf"/>
</dbReference>
<evidence type="ECO:0000256" key="1">
    <source>
        <dbReference type="ARBA" id="ARBA00022574"/>
    </source>
</evidence>
<evidence type="ECO:0000313" key="5">
    <source>
        <dbReference type="EMBL" id="GAA0236490.1"/>
    </source>
</evidence>
<dbReference type="PANTHER" id="PTHR19879:SF9">
    <property type="entry name" value="TRANSCRIPTION INITIATION FACTOR TFIID SUBUNIT 5"/>
    <property type="match status" value="1"/>
</dbReference>
<dbReference type="InterPro" id="IPR015032">
    <property type="entry name" value="ThsB__TIR-like_domain"/>
</dbReference>
<dbReference type="SUPFAM" id="SSF50978">
    <property type="entry name" value="WD40 repeat-like"/>
    <property type="match status" value="2"/>
</dbReference>
<dbReference type="InterPro" id="IPR019775">
    <property type="entry name" value="WD40_repeat_CS"/>
</dbReference>
<feature type="repeat" description="WD" evidence="3">
    <location>
        <begin position="574"/>
        <end position="615"/>
    </location>
</feature>
<keyword evidence="2" id="KW-0677">Repeat</keyword>
<dbReference type="Gene3D" id="3.40.50.10140">
    <property type="entry name" value="Toll/interleukin-1 receptor homology (TIR) domain"/>
    <property type="match status" value="1"/>
</dbReference>
<reference evidence="5 6" key="1">
    <citation type="journal article" date="2019" name="Int. J. Syst. Evol. Microbiol.">
        <title>The Global Catalogue of Microorganisms (GCM) 10K type strain sequencing project: providing services to taxonomists for standard genome sequencing and annotation.</title>
        <authorList>
            <consortium name="The Broad Institute Genomics Platform"/>
            <consortium name="The Broad Institute Genome Sequencing Center for Infectious Disease"/>
            <person name="Wu L."/>
            <person name="Ma J."/>
        </authorList>
    </citation>
    <scope>NUCLEOTIDE SEQUENCE [LARGE SCALE GENOMIC DNA]</scope>
    <source>
        <strain evidence="5 6">JCM 10425</strain>
    </source>
</reference>
<feature type="repeat" description="WD" evidence="3">
    <location>
        <begin position="708"/>
        <end position="749"/>
    </location>
</feature>
<dbReference type="Pfam" id="PF08937">
    <property type="entry name" value="ThsB_TIR"/>
    <property type="match status" value="1"/>
</dbReference>
<feature type="repeat" description="WD" evidence="3">
    <location>
        <begin position="666"/>
        <end position="707"/>
    </location>
</feature>
<keyword evidence="1 3" id="KW-0853">WD repeat</keyword>
<dbReference type="Gene3D" id="2.130.10.10">
    <property type="entry name" value="YVTN repeat-like/Quinoprotein amine dehydrogenase"/>
    <property type="match status" value="4"/>
</dbReference>
<name>A0ABN0U377_9ACTN</name>
<accession>A0ABN0U377</accession>
<feature type="repeat" description="WD" evidence="3">
    <location>
        <begin position="312"/>
        <end position="345"/>
    </location>
</feature>
<dbReference type="PROSITE" id="PS50294">
    <property type="entry name" value="WD_REPEATS_REGION"/>
    <property type="match status" value="5"/>
</dbReference>
<comment type="caution">
    <text evidence="5">The sequence shown here is derived from an EMBL/GenBank/DDBJ whole genome shotgun (WGS) entry which is preliminary data.</text>
</comment>
<keyword evidence="6" id="KW-1185">Reference proteome</keyword>
<evidence type="ECO:0000313" key="6">
    <source>
        <dbReference type="Proteomes" id="UP001500967"/>
    </source>
</evidence>
<dbReference type="InterPro" id="IPR015943">
    <property type="entry name" value="WD40/YVTN_repeat-like_dom_sf"/>
</dbReference>
<sequence length="911" mass="97951">MTYDAFISYSHRADALLAKRARRALARLTGQRRLAGRHLRIYLDHTATTVSGSHDLWTTVRTALADSEYLLVFASPESARSTWVGREIEYWLERHARAGYVDRLIIVHTGGTLRWDKDRSDFSPDSNALPPALRGRYRSEPLWVDLTWFAGARFRRRRLRQDLATIAAELVGRPKEEILRIDASRTRQIVAASVAPVVLLTGFTGYQVKQSWDQAERSAAKEFIRQSKEVRARDPELGELLSLAAVRIERTKDTRSAVLDSYTYPGRSSTPTGMSDAVLSASADGKTIALGDSAGRIELRTDAGRVPSGPPLAASASAVLALAFTPDGRTLAVSTKDGTIALWNVAGRTRGRVIHLPATDQAYRIAFAEGGRLLIAGTVNDAWRWDLTDGSSAGARYPRCGSRSTRFALDRLTHQIVIGSADGSICRRDVRDGGTRGRDLTGSKASITALAVSPDGAYAVSYAAGPRRAEKLIRFWNLRTGNPSGSPVTASAGADNFTFSADSRTFASSDANGLIQLRDTETREAIGSPLPGGEPESVSEVVFLPSSTEFVSINRVGRISRWDVAVQRPTRPVLPGSGRGTQEAVFSPDGGLLATAQGDQTVRLWHVPSGTPDGEPFTGHESPPRSVAFSPDGALVASGSGRPMIGCECAIRVWSVADGRQIGAPMTGHTDRIEKVAFSPDGTVIASAGSDGTVRLWDVRSHRPVAVLRPGTSRVYTLAFSPDGRLLVAGGDDGVLRVWAMPERTLLRTISLTNAVSGARTIAFSADGTLLAVGGANGAVRFFDPSTGEQQGDPITVQEAEGDIHRLAFSPDGRVLAVVAAGKSVRLIDLATRTQIGRPMIAHRDTVSAVAFAPSGRWLMSASLDNRTQLWDVGYLSDPVAALCAVVRRPLSEVEWDRYGGKGVDFRAVCP</sequence>
<evidence type="ECO:0000256" key="3">
    <source>
        <dbReference type="PROSITE-ProRule" id="PRU00221"/>
    </source>
</evidence>
<protein>
    <submittedName>
        <fullName evidence="5">TIR domain-containing protein</fullName>
    </submittedName>
</protein>
<dbReference type="Proteomes" id="UP001500967">
    <property type="component" value="Unassembled WGS sequence"/>
</dbReference>
<evidence type="ECO:0000256" key="2">
    <source>
        <dbReference type="ARBA" id="ARBA00022737"/>
    </source>
</evidence>
<dbReference type="InterPro" id="IPR001680">
    <property type="entry name" value="WD40_rpt"/>
</dbReference>
<dbReference type="PROSITE" id="PS50082">
    <property type="entry name" value="WD_REPEATS_2"/>
    <property type="match status" value="5"/>
</dbReference>
<feature type="domain" description="Thoeris protein ThsB TIR-like" evidence="4">
    <location>
        <begin position="6"/>
        <end position="94"/>
    </location>
</feature>
<dbReference type="EMBL" id="BAAAGX010000008">
    <property type="protein sequence ID" value="GAA0236490.1"/>
    <property type="molecule type" value="Genomic_DNA"/>
</dbReference>
<gene>
    <name evidence="5" type="ORF">GCM10009539_22260</name>
</gene>
<proteinExistence type="predicted"/>
<dbReference type="Pfam" id="PF00400">
    <property type="entry name" value="WD40"/>
    <property type="match status" value="8"/>
</dbReference>
<dbReference type="CDD" id="cd00200">
    <property type="entry name" value="WD40"/>
    <property type="match status" value="1"/>
</dbReference>
<dbReference type="PROSITE" id="PS00678">
    <property type="entry name" value="WD_REPEATS_1"/>
    <property type="match status" value="2"/>
</dbReference>
<evidence type="ECO:0000259" key="4">
    <source>
        <dbReference type="Pfam" id="PF08937"/>
    </source>
</evidence>
<dbReference type="SUPFAM" id="SSF52200">
    <property type="entry name" value="Toll/Interleukin receptor TIR domain"/>
    <property type="match status" value="1"/>
</dbReference>
<dbReference type="RefSeq" id="WP_344648693.1">
    <property type="nucleotide sequence ID" value="NZ_BAAAGX010000008.1"/>
</dbReference>
<feature type="repeat" description="WD" evidence="3">
    <location>
        <begin position="840"/>
        <end position="873"/>
    </location>
</feature>
<dbReference type="SMART" id="SM00320">
    <property type="entry name" value="WD40"/>
    <property type="match status" value="10"/>
</dbReference>
<dbReference type="PANTHER" id="PTHR19879">
    <property type="entry name" value="TRANSCRIPTION INITIATION FACTOR TFIID"/>
    <property type="match status" value="1"/>
</dbReference>
<dbReference type="InterPro" id="IPR035897">
    <property type="entry name" value="Toll_tir_struct_dom_sf"/>
</dbReference>
<dbReference type="InterPro" id="IPR020472">
    <property type="entry name" value="WD40_PAC1"/>
</dbReference>
<organism evidence="5 6">
    <name type="scientific">Cryptosporangium japonicum</name>
    <dbReference type="NCBI Taxonomy" id="80872"/>
    <lineage>
        <taxon>Bacteria</taxon>
        <taxon>Bacillati</taxon>
        <taxon>Actinomycetota</taxon>
        <taxon>Actinomycetes</taxon>
        <taxon>Cryptosporangiales</taxon>
        <taxon>Cryptosporangiaceae</taxon>
        <taxon>Cryptosporangium</taxon>
    </lineage>
</organism>